<feature type="transmembrane region" description="Helical" evidence="6">
    <location>
        <begin position="201"/>
        <end position="227"/>
    </location>
</feature>
<keyword evidence="2 5" id="KW-0812">Transmembrane</keyword>
<evidence type="ECO:0000256" key="2">
    <source>
        <dbReference type="ARBA" id="ARBA00022692"/>
    </source>
</evidence>
<keyword evidence="3 6" id="KW-1133">Transmembrane helix</keyword>
<gene>
    <name evidence="8" type="ORF">KFE25_006998</name>
</gene>
<sequence>MEFFTHDGFANATSIGAGRAPGGLVEHHLSGTDLFCVAAVWIACLGTLHFASNRTVGRLAAKLGIKFSNSQLRGIESRVVCGVHCAISAGGAALLLKGRFVGGVNVFNLHPGVFSRAEAAFVAMEVGELVYMTLYDLWCEPGALELLHHVLGIVAETSCLLTSSGVSYMLWVHLAQATQPFLYFSWILYQANMSSSVTCVASTLTCIVLWFALRVVSVLLLVRSLWASGIEKGEFASQLHFNVAFAITLAFAALNIVWFKKMLAKVLKVVIAAKSEPSSAAACSAVKCKAVAHIGAEQKIE</sequence>
<evidence type="ECO:0000256" key="4">
    <source>
        <dbReference type="ARBA" id="ARBA00023136"/>
    </source>
</evidence>
<keyword evidence="4 5" id="KW-0472">Membrane</keyword>
<dbReference type="OrthoDB" id="10266980at2759"/>
<feature type="transmembrane region" description="Helical" evidence="6">
    <location>
        <begin position="239"/>
        <end position="259"/>
    </location>
</feature>
<dbReference type="GO" id="GO:0005783">
    <property type="term" value="C:endoplasmic reticulum"/>
    <property type="evidence" value="ECO:0007669"/>
    <property type="project" value="TreeGrafter"/>
</dbReference>
<dbReference type="Proteomes" id="UP000751190">
    <property type="component" value="Unassembled WGS sequence"/>
</dbReference>
<comment type="caution">
    <text evidence="8">The sequence shown here is derived from an EMBL/GenBank/DDBJ whole genome shotgun (WGS) entry which is preliminary data.</text>
</comment>
<dbReference type="PROSITE" id="PS50922">
    <property type="entry name" value="TLC"/>
    <property type="match status" value="1"/>
</dbReference>
<evidence type="ECO:0000256" key="3">
    <source>
        <dbReference type="ARBA" id="ARBA00022989"/>
    </source>
</evidence>
<accession>A0A8J6CEA7</accession>
<dbReference type="AlphaFoldDB" id="A0A8J6CEA7"/>
<reference evidence="8" key="1">
    <citation type="submission" date="2021-05" db="EMBL/GenBank/DDBJ databases">
        <title>The genome of the haptophyte Pavlova lutheri (Diacronema luteri, Pavlovales) - a model for lipid biosynthesis in eukaryotic algae.</title>
        <authorList>
            <person name="Hulatt C.J."/>
            <person name="Posewitz M.C."/>
        </authorList>
    </citation>
    <scope>NUCLEOTIDE SEQUENCE</scope>
    <source>
        <strain evidence="8">NIVA-4/92</strain>
    </source>
</reference>
<dbReference type="InterPro" id="IPR050846">
    <property type="entry name" value="TLCD"/>
</dbReference>
<keyword evidence="9" id="KW-1185">Reference proteome</keyword>
<evidence type="ECO:0000313" key="9">
    <source>
        <dbReference type="Proteomes" id="UP000751190"/>
    </source>
</evidence>
<evidence type="ECO:0000256" key="6">
    <source>
        <dbReference type="SAM" id="Phobius"/>
    </source>
</evidence>
<dbReference type="Pfam" id="PF03798">
    <property type="entry name" value="TRAM_LAG1_CLN8"/>
    <property type="match status" value="1"/>
</dbReference>
<name>A0A8J6CEA7_DIALT</name>
<dbReference type="GO" id="GO:0016020">
    <property type="term" value="C:membrane"/>
    <property type="evidence" value="ECO:0007669"/>
    <property type="project" value="UniProtKB-SubCell"/>
</dbReference>
<feature type="domain" description="TLC" evidence="7">
    <location>
        <begin position="70"/>
        <end position="271"/>
    </location>
</feature>
<organism evidence="8 9">
    <name type="scientific">Diacronema lutheri</name>
    <name type="common">Unicellular marine alga</name>
    <name type="synonym">Monochrysis lutheri</name>
    <dbReference type="NCBI Taxonomy" id="2081491"/>
    <lineage>
        <taxon>Eukaryota</taxon>
        <taxon>Haptista</taxon>
        <taxon>Haptophyta</taxon>
        <taxon>Pavlovophyceae</taxon>
        <taxon>Pavlovales</taxon>
        <taxon>Pavlovaceae</taxon>
        <taxon>Diacronema</taxon>
    </lineage>
</organism>
<evidence type="ECO:0000259" key="7">
    <source>
        <dbReference type="PROSITE" id="PS50922"/>
    </source>
</evidence>
<proteinExistence type="predicted"/>
<dbReference type="EMBL" id="JAGTXO010000005">
    <property type="protein sequence ID" value="KAG8467946.1"/>
    <property type="molecule type" value="Genomic_DNA"/>
</dbReference>
<evidence type="ECO:0000256" key="5">
    <source>
        <dbReference type="PROSITE-ProRule" id="PRU00205"/>
    </source>
</evidence>
<dbReference type="PANTHER" id="PTHR13439">
    <property type="entry name" value="CT120 PROTEIN"/>
    <property type="match status" value="1"/>
</dbReference>
<dbReference type="GO" id="GO:0055088">
    <property type="term" value="P:lipid homeostasis"/>
    <property type="evidence" value="ECO:0007669"/>
    <property type="project" value="TreeGrafter"/>
</dbReference>
<dbReference type="InterPro" id="IPR006634">
    <property type="entry name" value="TLC-dom"/>
</dbReference>
<dbReference type="PANTHER" id="PTHR13439:SF0">
    <property type="entry name" value="TOPOISOMERASE I DAMAGE AFFECTED PROTEIN 4"/>
    <property type="match status" value="1"/>
</dbReference>
<evidence type="ECO:0000256" key="1">
    <source>
        <dbReference type="ARBA" id="ARBA00004141"/>
    </source>
</evidence>
<evidence type="ECO:0000313" key="8">
    <source>
        <dbReference type="EMBL" id="KAG8467946.1"/>
    </source>
</evidence>
<comment type="subcellular location">
    <subcellularLocation>
        <location evidence="1">Membrane</location>
        <topology evidence="1">Multi-pass membrane protein</topology>
    </subcellularLocation>
</comment>
<protein>
    <recommendedName>
        <fullName evidence="7">TLC domain-containing protein</fullName>
    </recommendedName>
</protein>